<proteinExistence type="predicted"/>
<dbReference type="InterPro" id="IPR037171">
    <property type="entry name" value="NagB/RpiA_transferase-like"/>
</dbReference>
<organism evidence="2 3">
    <name type="scientific">Algoriphagus halophilus</name>
    <dbReference type="NCBI Taxonomy" id="226505"/>
    <lineage>
        <taxon>Bacteria</taxon>
        <taxon>Pseudomonadati</taxon>
        <taxon>Bacteroidota</taxon>
        <taxon>Cytophagia</taxon>
        <taxon>Cytophagales</taxon>
        <taxon>Cyclobacteriaceae</taxon>
        <taxon>Algoriphagus</taxon>
    </lineage>
</organism>
<dbReference type="PANTHER" id="PTHR43682:SF1">
    <property type="entry name" value="LACTATE UTILIZATION PROTEIN C"/>
    <property type="match status" value="1"/>
</dbReference>
<dbReference type="EMBL" id="FSRC01000003">
    <property type="protein sequence ID" value="SIO14866.1"/>
    <property type="molecule type" value="Genomic_DNA"/>
</dbReference>
<gene>
    <name evidence="2" type="ORF">SAMN05444394_3562</name>
</gene>
<evidence type="ECO:0000313" key="2">
    <source>
        <dbReference type="EMBL" id="SIO14866.1"/>
    </source>
</evidence>
<accession>A0A1N6H535</accession>
<dbReference type="AlphaFoldDB" id="A0A1N6H535"/>
<sequence>MVSKKQIMSSKELILSSIKKLSQEEQPLPAVPSFDAAENILETFQQSVKNNKGTLISELELVDLVNSGAYPKVYSGSKLIPDLKTFELPEKGTDLNDLDLAIIDGQLGVAENAAIWLEDENLGLRAVPFITQHLVIVLEKSKLVGNMHEAYSLIGLHYSGFGVFIAGPSKTADIEQSLVIGAHGAKSLKVVLV</sequence>
<evidence type="ECO:0000313" key="3">
    <source>
        <dbReference type="Proteomes" id="UP000185221"/>
    </source>
</evidence>
<dbReference type="STRING" id="226505.SAMN05444394_3562"/>
<dbReference type="InterPro" id="IPR024185">
    <property type="entry name" value="FTHF_cligase-like_sf"/>
</dbReference>
<evidence type="ECO:0000259" key="1">
    <source>
        <dbReference type="Pfam" id="PF02589"/>
    </source>
</evidence>
<dbReference type="PANTHER" id="PTHR43682">
    <property type="entry name" value="LACTATE UTILIZATION PROTEIN C"/>
    <property type="match status" value="1"/>
</dbReference>
<keyword evidence="3" id="KW-1185">Reference proteome</keyword>
<dbReference type="Gene3D" id="3.40.50.10420">
    <property type="entry name" value="NagB/RpiA/CoA transferase-like"/>
    <property type="match status" value="1"/>
</dbReference>
<protein>
    <submittedName>
        <fullName evidence="2">L-lactate dehydrogenase complex protein LldG</fullName>
    </submittedName>
</protein>
<dbReference type="SUPFAM" id="SSF100950">
    <property type="entry name" value="NagB/RpiA/CoA transferase-like"/>
    <property type="match status" value="1"/>
</dbReference>
<feature type="domain" description="LUD" evidence="1">
    <location>
        <begin position="38"/>
        <end position="193"/>
    </location>
</feature>
<reference evidence="3" key="1">
    <citation type="submission" date="2016-11" db="EMBL/GenBank/DDBJ databases">
        <authorList>
            <person name="Varghese N."/>
            <person name="Submissions S."/>
        </authorList>
    </citation>
    <scope>NUCLEOTIDE SEQUENCE [LARGE SCALE GENOMIC DNA]</scope>
    <source>
        <strain evidence="3">DSM 15292</strain>
    </source>
</reference>
<dbReference type="Pfam" id="PF02589">
    <property type="entry name" value="LUD_dom"/>
    <property type="match status" value="1"/>
</dbReference>
<name>A0A1N6H535_9BACT</name>
<dbReference type="InterPro" id="IPR003741">
    <property type="entry name" value="LUD_dom"/>
</dbReference>
<dbReference type="Proteomes" id="UP000185221">
    <property type="component" value="Unassembled WGS sequence"/>
</dbReference>